<evidence type="ECO:0000256" key="2">
    <source>
        <dbReference type="ARBA" id="ARBA00023315"/>
    </source>
</evidence>
<dbReference type="NCBIfam" id="TIGR04045">
    <property type="entry name" value="MSMEG_0567_GNAT"/>
    <property type="match status" value="1"/>
</dbReference>
<dbReference type="EMBL" id="SMFZ01000001">
    <property type="protein sequence ID" value="TCK24423.1"/>
    <property type="molecule type" value="Genomic_DNA"/>
</dbReference>
<reference evidence="4 5" key="1">
    <citation type="submission" date="2019-03" db="EMBL/GenBank/DDBJ databases">
        <title>Sequencing the genomes of 1000 actinobacteria strains.</title>
        <authorList>
            <person name="Klenk H.-P."/>
        </authorList>
    </citation>
    <scope>NUCLEOTIDE SEQUENCE [LARGE SCALE GENOMIC DNA]</scope>
    <source>
        <strain evidence="4 5">DSM 44969</strain>
    </source>
</reference>
<dbReference type="AlphaFoldDB" id="A0A4R1HT07"/>
<dbReference type="PANTHER" id="PTHR43877:SF1">
    <property type="entry name" value="ACETYLTRANSFERASE"/>
    <property type="match status" value="1"/>
</dbReference>
<dbReference type="InterPro" id="IPR016181">
    <property type="entry name" value="Acyl_CoA_acyltransferase"/>
</dbReference>
<evidence type="ECO:0000256" key="1">
    <source>
        <dbReference type="ARBA" id="ARBA00022679"/>
    </source>
</evidence>
<keyword evidence="5" id="KW-1185">Reference proteome</keyword>
<dbReference type="SUPFAM" id="SSF55729">
    <property type="entry name" value="Acyl-CoA N-acyltransferases (Nat)"/>
    <property type="match status" value="1"/>
</dbReference>
<feature type="domain" description="N-acetyltransferase" evidence="3">
    <location>
        <begin position="13"/>
        <end position="159"/>
    </location>
</feature>
<dbReference type="CDD" id="cd04301">
    <property type="entry name" value="NAT_SF"/>
    <property type="match status" value="1"/>
</dbReference>
<name>A0A4R1HT07_PSEEN</name>
<dbReference type="InterPro" id="IPR050832">
    <property type="entry name" value="Bact_Acetyltransf"/>
</dbReference>
<evidence type="ECO:0000259" key="3">
    <source>
        <dbReference type="PROSITE" id="PS51186"/>
    </source>
</evidence>
<dbReference type="InterPro" id="IPR024035">
    <property type="entry name" value="MSMEG_0567_GNAT"/>
</dbReference>
<protein>
    <submittedName>
        <fullName evidence="4">Putative N-acetyltransferase (TIGR04045 family)</fullName>
    </submittedName>
</protein>
<organism evidence="4 5">
    <name type="scientific">Pseudonocardia endophytica</name>
    <dbReference type="NCBI Taxonomy" id="401976"/>
    <lineage>
        <taxon>Bacteria</taxon>
        <taxon>Bacillati</taxon>
        <taxon>Actinomycetota</taxon>
        <taxon>Actinomycetes</taxon>
        <taxon>Pseudonocardiales</taxon>
        <taxon>Pseudonocardiaceae</taxon>
        <taxon>Pseudonocardia</taxon>
    </lineage>
</organism>
<keyword evidence="1 4" id="KW-0808">Transferase</keyword>
<keyword evidence="2" id="KW-0012">Acyltransferase</keyword>
<proteinExistence type="predicted"/>
<accession>A0A4R1HT07</accession>
<dbReference type="GO" id="GO:0016747">
    <property type="term" value="F:acyltransferase activity, transferring groups other than amino-acyl groups"/>
    <property type="evidence" value="ECO:0007669"/>
    <property type="project" value="InterPro"/>
</dbReference>
<dbReference type="PROSITE" id="PS51186">
    <property type="entry name" value="GNAT"/>
    <property type="match status" value="1"/>
</dbReference>
<dbReference type="RefSeq" id="WP_165922086.1">
    <property type="nucleotide sequence ID" value="NZ_SMFZ01000001.1"/>
</dbReference>
<dbReference type="Pfam" id="PF00583">
    <property type="entry name" value="Acetyltransf_1"/>
    <property type="match status" value="1"/>
</dbReference>
<dbReference type="Gene3D" id="3.40.630.30">
    <property type="match status" value="1"/>
</dbReference>
<dbReference type="PANTHER" id="PTHR43877">
    <property type="entry name" value="AMINOALKYLPHOSPHONATE N-ACETYLTRANSFERASE-RELATED-RELATED"/>
    <property type="match status" value="1"/>
</dbReference>
<evidence type="ECO:0000313" key="5">
    <source>
        <dbReference type="Proteomes" id="UP000295560"/>
    </source>
</evidence>
<dbReference type="Proteomes" id="UP000295560">
    <property type="component" value="Unassembled WGS sequence"/>
</dbReference>
<comment type="caution">
    <text evidence="4">The sequence shown here is derived from an EMBL/GenBank/DDBJ whole genome shotgun (WGS) entry which is preliminary data.</text>
</comment>
<sequence>MTRATERPSTREITCRVVAGADELAEHHRIRHSVFVGEQGVFPESDVDAVDARPDVLHVLAFADDAAVGTVRLYPLGSSDEAGLWQGDRLAVLSDRRSAGAGGPLVRFAVATAGALGGSRMLAHVQVPNRRFFERLGWTAVGTETYAGLPHVAMTIELPGSVRGSVQDG</sequence>
<gene>
    <name evidence="4" type="ORF">EV378_0195</name>
</gene>
<dbReference type="InterPro" id="IPR000182">
    <property type="entry name" value="GNAT_dom"/>
</dbReference>
<evidence type="ECO:0000313" key="4">
    <source>
        <dbReference type="EMBL" id="TCK24423.1"/>
    </source>
</evidence>